<sequence>MSVEDTFSYIEDNDVFSPIILAEFDFDPTPVRVFTGLGEIVWQSKAFTGIGNLGEISNPQDGNDLRANTQAYRLNGIPSEYLGIVLTENYQGRRSRLWLGVLDEYGQLAGDPYLISDGRMDTATIEDNGDTGSITIQAETILIDLDRPRERRYTHEDQQDLYPGDKFFEKVTATQNKEIIWK</sequence>
<protein>
    <submittedName>
        <fullName evidence="1">Uncharacterized protein</fullName>
    </submittedName>
</protein>
<proteinExistence type="predicted"/>
<evidence type="ECO:0000313" key="1">
    <source>
        <dbReference type="EMBL" id="KKJ75449.1"/>
    </source>
</evidence>
<dbReference type="AlphaFoldDB" id="A0A0M2R4S7"/>
<accession>A0A0M2R4S7</accession>
<reference evidence="1 2" key="1">
    <citation type="submission" date="2015-03" db="EMBL/GenBank/DDBJ databases">
        <title>Genome sequence of Kiloniella sp. P1-1, isolated from the gut microflora of Pacific white shrimp, Penaeus vannamei.</title>
        <authorList>
            <person name="Shao Z."/>
            <person name="Wang L."/>
            <person name="Li X."/>
        </authorList>
    </citation>
    <scope>NUCLEOTIDE SEQUENCE [LARGE SCALE GENOMIC DNA]</scope>
    <source>
        <strain evidence="1 2">P1-1</strain>
    </source>
</reference>
<dbReference type="EMBL" id="LANI01000032">
    <property type="protein sequence ID" value="KKJ75449.1"/>
    <property type="molecule type" value="Genomic_DNA"/>
</dbReference>
<comment type="caution">
    <text evidence="1">The sequence shown here is derived from an EMBL/GenBank/DDBJ whole genome shotgun (WGS) entry which is preliminary data.</text>
</comment>
<dbReference type="OrthoDB" id="7770576at2"/>
<dbReference type="STRING" id="1549748.WH95_18590"/>
<dbReference type="RefSeq" id="WP_046509881.1">
    <property type="nucleotide sequence ID" value="NZ_LANI01000032.1"/>
</dbReference>
<gene>
    <name evidence="1" type="ORF">WH95_18590</name>
</gene>
<keyword evidence="2" id="KW-1185">Reference proteome</keyword>
<dbReference type="Proteomes" id="UP000034491">
    <property type="component" value="Unassembled WGS sequence"/>
</dbReference>
<evidence type="ECO:0000313" key="2">
    <source>
        <dbReference type="Proteomes" id="UP000034491"/>
    </source>
</evidence>
<name>A0A0M2R4S7_9PROT</name>
<organism evidence="1 2">
    <name type="scientific">Kiloniella litopenaei</name>
    <dbReference type="NCBI Taxonomy" id="1549748"/>
    <lineage>
        <taxon>Bacteria</taxon>
        <taxon>Pseudomonadati</taxon>
        <taxon>Pseudomonadota</taxon>
        <taxon>Alphaproteobacteria</taxon>
        <taxon>Rhodospirillales</taxon>
        <taxon>Kiloniellaceae</taxon>
        <taxon>Kiloniella</taxon>
    </lineage>
</organism>